<evidence type="ECO:0000313" key="3">
    <source>
        <dbReference type="Proteomes" id="UP000245956"/>
    </source>
</evidence>
<feature type="compositionally biased region" description="Polar residues" evidence="1">
    <location>
        <begin position="102"/>
        <end position="121"/>
    </location>
</feature>
<evidence type="ECO:0000313" key="2">
    <source>
        <dbReference type="EMBL" id="PWI66549.1"/>
    </source>
</evidence>
<dbReference type="AlphaFoldDB" id="A0A2U3DWC1"/>
<feature type="region of interest" description="Disordered" evidence="1">
    <location>
        <begin position="1"/>
        <end position="20"/>
    </location>
</feature>
<proteinExistence type="predicted"/>
<sequence>MTAEGHRKPPTGRFERQNAKMPLKEVGDLWCVLAGLSHAASAKPREPPGRVALATPVRYLVRRTLGPQGASYRSGADAGPGYHSLGTGRRAPGEACWRPSYSAPQRSKLNTSTQHAGSQILPSPDAKPIEESPDLAL</sequence>
<gene>
    <name evidence="2" type="ORF">PCL_04962</name>
</gene>
<dbReference type="EMBL" id="LCWV01000024">
    <property type="protein sequence ID" value="PWI66549.1"/>
    <property type="molecule type" value="Genomic_DNA"/>
</dbReference>
<protein>
    <submittedName>
        <fullName evidence="2">Uncharacterized protein</fullName>
    </submittedName>
</protein>
<accession>A0A2U3DWC1</accession>
<organism evidence="2 3">
    <name type="scientific">Purpureocillium lilacinum</name>
    <name type="common">Paecilomyces lilacinus</name>
    <dbReference type="NCBI Taxonomy" id="33203"/>
    <lineage>
        <taxon>Eukaryota</taxon>
        <taxon>Fungi</taxon>
        <taxon>Dikarya</taxon>
        <taxon>Ascomycota</taxon>
        <taxon>Pezizomycotina</taxon>
        <taxon>Sordariomycetes</taxon>
        <taxon>Hypocreomycetidae</taxon>
        <taxon>Hypocreales</taxon>
        <taxon>Ophiocordycipitaceae</taxon>
        <taxon>Purpureocillium</taxon>
    </lineage>
</organism>
<evidence type="ECO:0000256" key="1">
    <source>
        <dbReference type="SAM" id="MobiDB-lite"/>
    </source>
</evidence>
<dbReference type="Proteomes" id="UP000245956">
    <property type="component" value="Unassembled WGS sequence"/>
</dbReference>
<reference evidence="2 3" key="1">
    <citation type="journal article" date="2016" name="Front. Microbiol.">
        <title>Genome and transcriptome sequences reveal the specific parasitism of the nematophagous Purpureocillium lilacinum 36-1.</title>
        <authorList>
            <person name="Xie J."/>
            <person name="Li S."/>
            <person name="Mo C."/>
            <person name="Xiao X."/>
            <person name="Peng D."/>
            <person name="Wang G."/>
            <person name="Xiao Y."/>
        </authorList>
    </citation>
    <scope>NUCLEOTIDE SEQUENCE [LARGE SCALE GENOMIC DNA]</scope>
    <source>
        <strain evidence="2 3">36-1</strain>
    </source>
</reference>
<comment type="caution">
    <text evidence="2">The sequence shown here is derived from an EMBL/GenBank/DDBJ whole genome shotgun (WGS) entry which is preliminary data.</text>
</comment>
<feature type="region of interest" description="Disordered" evidence="1">
    <location>
        <begin position="66"/>
        <end position="137"/>
    </location>
</feature>
<name>A0A2U3DWC1_PURLI</name>